<protein>
    <submittedName>
        <fullName evidence="1">Uncharacterized protein</fullName>
    </submittedName>
</protein>
<dbReference type="Proteomes" id="UP000031552">
    <property type="component" value="Unassembled WGS sequence"/>
</dbReference>
<dbReference type="STRING" id="1437425.CSEC_0994"/>
<dbReference type="RefSeq" id="WP_041017367.1">
    <property type="nucleotide sequence ID" value="NZ_CCEJ010000004.1"/>
</dbReference>
<comment type="caution">
    <text evidence="1">The sequence shown here is derived from an EMBL/GenBank/DDBJ whole genome shotgun (WGS) entry which is preliminary data.</text>
</comment>
<sequence length="80" mass="9072">MRECLIEAKQLRFFGMYNQNCLSTEVAILVLDQGAKHVVSETIASKIESDKKQLEENEMWKRVSKVIATENKIGTVNSVV</sequence>
<name>A0A090CYX9_9BACT</name>
<evidence type="ECO:0000313" key="1">
    <source>
        <dbReference type="EMBL" id="CDR33821.1"/>
    </source>
</evidence>
<gene>
    <name evidence="1" type="ORF">CSEC_0994</name>
</gene>
<dbReference type="EMBL" id="CCEJ010000004">
    <property type="protein sequence ID" value="CDR33821.1"/>
    <property type="molecule type" value="Genomic_DNA"/>
</dbReference>
<organism evidence="1 2">
    <name type="scientific">Candidatus Criblamydia sequanensis CRIB-18</name>
    <dbReference type="NCBI Taxonomy" id="1437425"/>
    <lineage>
        <taxon>Bacteria</taxon>
        <taxon>Pseudomonadati</taxon>
        <taxon>Chlamydiota</taxon>
        <taxon>Chlamydiia</taxon>
        <taxon>Parachlamydiales</taxon>
        <taxon>Candidatus Criblamydiaceae</taxon>
        <taxon>Candidatus Criblamydia</taxon>
    </lineage>
</organism>
<proteinExistence type="predicted"/>
<keyword evidence="2" id="KW-1185">Reference proteome</keyword>
<reference evidence="1" key="2">
    <citation type="submission" date="2014-09" db="EMBL/GenBank/DDBJ databases">
        <title>Criblamydia sequanensis harbors a mega-plasmid encoding arsenite resistance.</title>
        <authorList>
            <person name="Bertelli C."/>
            <person name="Goesmann A."/>
            <person name="Greub G."/>
        </authorList>
    </citation>
    <scope>NUCLEOTIDE SEQUENCE [LARGE SCALE GENOMIC DNA]</scope>
    <source>
        <strain evidence="1">CRIB-18</strain>
    </source>
</reference>
<dbReference type="AlphaFoldDB" id="A0A090CYX9"/>
<evidence type="ECO:0000313" key="2">
    <source>
        <dbReference type="Proteomes" id="UP000031552"/>
    </source>
</evidence>
<reference evidence="1" key="1">
    <citation type="submission" date="2013-12" db="EMBL/GenBank/DDBJ databases">
        <authorList>
            <person name="Linke B."/>
        </authorList>
    </citation>
    <scope>NUCLEOTIDE SEQUENCE [LARGE SCALE GENOMIC DNA]</scope>
    <source>
        <strain evidence="1">CRIB-18</strain>
    </source>
</reference>
<accession>A0A090CYX9</accession>